<evidence type="ECO:0000313" key="2">
    <source>
        <dbReference type="Proteomes" id="UP000476030"/>
    </source>
</evidence>
<evidence type="ECO:0000313" key="1">
    <source>
        <dbReference type="EMBL" id="MZR29388.1"/>
    </source>
</evidence>
<sequence length="72" mass="8205">MFIRTTMIKGDDMGMMFSDLTKALSVKSCYSKWVLSSAVFLLTLLLSATLFFHELPRSEREDMSTENAAFLE</sequence>
<comment type="caution">
    <text evidence="1">The sequence shown here is derived from an EMBL/GenBank/DDBJ whole genome shotgun (WGS) entry which is preliminary data.</text>
</comment>
<organism evidence="1 2">
    <name type="scientific">Sneathiella litorea</name>
    <dbReference type="NCBI Taxonomy" id="2606216"/>
    <lineage>
        <taxon>Bacteria</taxon>
        <taxon>Pseudomonadati</taxon>
        <taxon>Pseudomonadota</taxon>
        <taxon>Alphaproteobacteria</taxon>
        <taxon>Sneathiellales</taxon>
        <taxon>Sneathiellaceae</taxon>
        <taxon>Sneathiella</taxon>
    </lineage>
</organism>
<dbReference type="EMBL" id="WTUW01000001">
    <property type="protein sequence ID" value="MZR29388.1"/>
    <property type="molecule type" value="Genomic_DNA"/>
</dbReference>
<dbReference type="Proteomes" id="UP000476030">
    <property type="component" value="Unassembled WGS sequence"/>
</dbReference>
<reference evidence="1 2" key="1">
    <citation type="submission" date="2019-12" db="EMBL/GenBank/DDBJ databases">
        <title>Snethiella sp. nov. sp. isolated from sea sand.</title>
        <authorList>
            <person name="Kim J."/>
            <person name="Jeong S.E."/>
            <person name="Jung H.S."/>
            <person name="Jeon C.O."/>
        </authorList>
    </citation>
    <scope>NUCLEOTIDE SEQUENCE [LARGE SCALE GENOMIC DNA]</scope>
    <source>
        <strain evidence="1 2">DP05</strain>
    </source>
</reference>
<accession>A0A6L8W322</accession>
<dbReference type="AlphaFoldDB" id="A0A6L8W322"/>
<proteinExistence type="predicted"/>
<name>A0A6L8W322_9PROT</name>
<gene>
    <name evidence="1" type="ORF">GQE98_01950</name>
</gene>
<keyword evidence="2" id="KW-1185">Reference proteome</keyword>
<protein>
    <submittedName>
        <fullName evidence="1">Uncharacterized protein</fullName>
    </submittedName>
</protein>